<feature type="transmembrane region" description="Helical" evidence="7">
    <location>
        <begin position="102"/>
        <end position="123"/>
    </location>
</feature>
<feature type="transmembrane region" description="Helical" evidence="7">
    <location>
        <begin position="182"/>
        <end position="201"/>
    </location>
</feature>
<dbReference type="PANTHER" id="PTHR43163:SF6">
    <property type="entry name" value="DIPEPTIDE TRANSPORT SYSTEM PERMEASE PROTEIN DPPB-RELATED"/>
    <property type="match status" value="1"/>
</dbReference>
<dbReference type="PANTHER" id="PTHR43163">
    <property type="entry name" value="DIPEPTIDE TRANSPORT SYSTEM PERMEASE PROTEIN DPPB-RELATED"/>
    <property type="match status" value="1"/>
</dbReference>
<keyword evidence="5 7" id="KW-1133">Transmembrane helix</keyword>
<dbReference type="Proteomes" id="UP000198661">
    <property type="component" value="Unassembled WGS sequence"/>
</dbReference>
<dbReference type="STRING" id="201973.SAMN04488025_10981"/>
<evidence type="ECO:0000313" key="9">
    <source>
        <dbReference type="EMBL" id="SFF94119.1"/>
    </source>
</evidence>
<dbReference type="Gene3D" id="1.10.3720.10">
    <property type="entry name" value="MetI-like"/>
    <property type="match status" value="1"/>
</dbReference>
<feature type="domain" description="ABC transmembrane type-1" evidence="8">
    <location>
        <begin position="96"/>
        <end position="305"/>
    </location>
</feature>
<evidence type="ECO:0000256" key="2">
    <source>
        <dbReference type="ARBA" id="ARBA00022448"/>
    </source>
</evidence>
<reference evidence="9 10" key="1">
    <citation type="submission" date="2016-10" db="EMBL/GenBank/DDBJ databases">
        <authorList>
            <person name="de Groot N.N."/>
        </authorList>
    </citation>
    <scope>NUCLEOTIDE SEQUENCE [LARGE SCALE GENOMIC DNA]</scope>
    <source>
        <strain evidence="9 10">DSM 44945</strain>
    </source>
</reference>
<organism evidence="9 10">
    <name type="scientific">Planifilum fulgidum</name>
    <dbReference type="NCBI Taxonomy" id="201973"/>
    <lineage>
        <taxon>Bacteria</taxon>
        <taxon>Bacillati</taxon>
        <taxon>Bacillota</taxon>
        <taxon>Bacilli</taxon>
        <taxon>Bacillales</taxon>
        <taxon>Thermoactinomycetaceae</taxon>
        <taxon>Planifilum</taxon>
    </lineage>
</organism>
<dbReference type="PROSITE" id="PS50928">
    <property type="entry name" value="ABC_TM1"/>
    <property type="match status" value="1"/>
</dbReference>
<comment type="subcellular location">
    <subcellularLocation>
        <location evidence="1 7">Cell membrane</location>
        <topology evidence="1 7">Multi-pass membrane protein</topology>
    </subcellularLocation>
</comment>
<evidence type="ECO:0000259" key="8">
    <source>
        <dbReference type="PROSITE" id="PS50928"/>
    </source>
</evidence>
<accession>A0A1I2MTX4</accession>
<dbReference type="SUPFAM" id="SSF161098">
    <property type="entry name" value="MetI-like"/>
    <property type="match status" value="1"/>
</dbReference>
<evidence type="ECO:0000256" key="6">
    <source>
        <dbReference type="ARBA" id="ARBA00023136"/>
    </source>
</evidence>
<dbReference type="CDD" id="cd06261">
    <property type="entry name" value="TM_PBP2"/>
    <property type="match status" value="1"/>
</dbReference>
<feature type="transmembrane region" description="Helical" evidence="7">
    <location>
        <begin position="135"/>
        <end position="162"/>
    </location>
</feature>
<dbReference type="Pfam" id="PF00528">
    <property type="entry name" value="BPD_transp_1"/>
    <property type="match status" value="1"/>
</dbReference>
<keyword evidence="4 7" id="KW-0812">Transmembrane</keyword>
<feature type="transmembrane region" description="Helical" evidence="7">
    <location>
        <begin position="236"/>
        <end position="262"/>
    </location>
</feature>
<keyword evidence="6 7" id="KW-0472">Membrane</keyword>
<dbReference type="InterPro" id="IPR000515">
    <property type="entry name" value="MetI-like"/>
</dbReference>
<evidence type="ECO:0000256" key="4">
    <source>
        <dbReference type="ARBA" id="ARBA00022692"/>
    </source>
</evidence>
<proteinExistence type="inferred from homology"/>
<dbReference type="InterPro" id="IPR035906">
    <property type="entry name" value="MetI-like_sf"/>
</dbReference>
<feature type="transmembrane region" description="Helical" evidence="7">
    <location>
        <begin position="282"/>
        <end position="308"/>
    </location>
</feature>
<gene>
    <name evidence="9" type="ORF">SAMN04488025_10981</name>
</gene>
<dbReference type="EMBL" id="FOOK01000009">
    <property type="protein sequence ID" value="SFF94119.1"/>
    <property type="molecule type" value="Genomic_DNA"/>
</dbReference>
<evidence type="ECO:0000256" key="5">
    <source>
        <dbReference type="ARBA" id="ARBA00022989"/>
    </source>
</evidence>
<evidence type="ECO:0000256" key="1">
    <source>
        <dbReference type="ARBA" id="ARBA00004651"/>
    </source>
</evidence>
<evidence type="ECO:0000256" key="7">
    <source>
        <dbReference type="RuleBase" id="RU363032"/>
    </source>
</evidence>
<evidence type="ECO:0000313" key="10">
    <source>
        <dbReference type="Proteomes" id="UP000198661"/>
    </source>
</evidence>
<keyword evidence="3" id="KW-1003">Cell membrane</keyword>
<name>A0A1I2MTX4_9BACL</name>
<dbReference type="GO" id="GO:0005886">
    <property type="term" value="C:plasma membrane"/>
    <property type="evidence" value="ECO:0007669"/>
    <property type="project" value="UniProtKB-SubCell"/>
</dbReference>
<keyword evidence="2 7" id="KW-0813">Transport</keyword>
<dbReference type="GO" id="GO:0071916">
    <property type="term" value="F:dipeptide transmembrane transporter activity"/>
    <property type="evidence" value="ECO:0007669"/>
    <property type="project" value="TreeGrafter"/>
</dbReference>
<keyword evidence="10" id="KW-1185">Reference proteome</keyword>
<protein>
    <submittedName>
        <fullName evidence="9">Peptide/nickel transport system permease protein</fullName>
    </submittedName>
</protein>
<dbReference type="InterPro" id="IPR045621">
    <property type="entry name" value="BPD_transp_1_N"/>
</dbReference>
<dbReference type="Pfam" id="PF19300">
    <property type="entry name" value="BPD_transp_1_N"/>
    <property type="match status" value="1"/>
</dbReference>
<dbReference type="AlphaFoldDB" id="A0A1I2MTX4"/>
<sequence>MLAKYLLKRIALSIPVLFGISVLVFLLVRLVPGDTVTVMLGAQYNEEQAQMLREKYGLDRPVHVQYALWISNLMKGDFGHSTFTGQPVLTAILERLPVTLELTAISVLFALVVGIPLGIQAAVRRNRWMDYLATVFGLSGISIPGFWLGTLLILLFSLKWGWFPSGGYVAIWEDPLGNLQTMAMPGIALGTAVAAVVMRITRSSMLEVLDQEYIKMARIKGAPERIVVRRHALRNALIPVVTVLGIQVGYLLGGSVVIEQIFSLPGVGQLVLQAITNRDYALLQGSILFIAVSFVVINLLVDLLYTLIHPRIRY</sequence>
<feature type="transmembrane region" description="Helical" evidence="7">
    <location>
        <begin position="12"/>
        <end position="31"/>
    </location>
</feature>
<comment type="similarity">
    <text evidence="7">Belongs to the binding-protein-dependent transport system permease family.</text>
</comment>
<evidence type="ECO:0000256" key="3">
    <source>
        <dbReference type="ARBA" id="ARBA00022475"/>
    </source>
</evidence>